<dbReference type="AlphaFoldDB" id="A0A811LQA0"/>
<dbReference type="Proteomes" id="UP000614601">
    <property type="component" value="Unassembled WGS sequence"/>
</dbReference>
<gene>
    <name evidence="2" type="ORF">BOKJ2_LOCUS13837</name>
</gene>
<keyword evidence="1" id="KW-0732">Signal</keyword>
<dbReference type="EMBL" id="CAJFDH010000006">
    <property type="protein sequence ID" value="CAD5229841.1"/>
    <property type="molecule type" value="Genomic_DNA"/>
</dbReference>
<name>A0A811LQA0_9BILA</name>
<dbReference type="EMBL" id="CAJFCW020000006">
    <property type="protein sequence ID" value="CAG9127279.1"/>
    <property type="molecule type" value="Genomic_DNA"/>
</dbReference>
<keyword evidence="3" id="KW-1185">Reference proteome</keyword>
<protein>
    <submittedName>
        <fullName evidence="2">Uncharacterized protein</fullName>
    </submittedName>
</protein>
<feature type="chain" id="PRO_5035595864" evidence="1">
    <location>
        <begin position="22"/>
        <end position="70"/>
    </location>
</feature>
<evidence type="ECO:0000313" key="2">
    <source>
        <dbReference type="EMBL" id="CAD5229841.1"/>
    </source>
</evidence>
<organism evidence="2 3">
    <name type="scientific">Bursaphelenchus okinawaensis</name>
    <dbReference type="NCBI Taxonomy" id="465554"/>
    <lineage>
        <taxon>Eukaryota</taxon>
        <taxon>Metazoa</taxon>
        <taxon>Ecdysozoa</taxon>
        <taxon>Nematoda</taxon>
        <taxon>Chromadorea</taxon>
        <taxon>Rhabditida</taxon>
        <taxon>Tylenchina</taxon>
        <taxon>Tylenchomorpha</taxon>
        <taxon>Aphelenchoidea</taxon>
        <taxon>Aphelenchoididae</taxon>
        <taxon>Bursaphelenchus</taxon>
    </lineage>
</organism>
<proteinExistence type="predicted"/>
<evidence type="ECO:0000313" key="3">
    <source>
        <dbReference type="Proteomes" id="UP000614601"/>
    </source>
</evidence>
<reference evidence="2" key="1">
    <citation type="submission" date="2020-09" db="EMBL/GenBank/DDBJ databases">
        <authorList>
            <person name="Kikuchi T."/>
        </authorList>
    </citation>
    <scope>NUCLEOTIDE SEQUENCE</scope>
    <source>
        <strain evidence="2">SH1</strain>
    </source>
</reference>
<dbReference type="Proteomes" id="UP000783686">
    <property type="component" value="Unassembled WGS sequence"/>
</dbReference>
<evidence type="ECO:0000256" key="1">
    <source>
        <dbReference type="SAM" id="SignalP"/>
    </source>
</evidence>
<comment type="caution">
    <text evidence="2">The sequence shown here is derived from an EMBL/GenBank/DDBJ whole genome shotgun (WGS) entry which is preliminary data.</text>
</comment>
<sequence>MFAKLFAFVLTLIVAISSVESRPYHDASISGSLLSAWGGNLDNSYKNQYQAPTYTNNVRFAYPYYYNWQK</sequence>
<feature type="signal peptide" evidence="1">
    <location>
        <begin position="1"/>
        <end position="21"/>
    </location>
</feature>
<accession>A0A811LQA0</accession>
<dbReference type="OrthoDB" id="5840661at2759"/>